<comment type="caution">
    <text evidence="2">The sequence shown here is derived from an EMBL/GenBank/DDBJ whole genome shotgun (WGS) entry which is preliminary data.</text>
</comment>
<evidence type="ECO:0000313" key="2">
    <source>
        <dbReference type="EMBL" id="GAA4494347.1"/>
    </source>
</evidence>
<dbReference type="PANTHER" id="PTHR14015">
    <property type="entry name" value="OPIOID GROWTH FACTOR RECEPTOR OGFR ZETA-TYPE OPIOID RECEPTOR"/>
    <property type="match status" value="1"/>
</dbReference>
<dbReference type="EMBL" id="BAABFC010000003">
    <property type="protein sequence ID" value="GAA4494347.1"/>
    <property type="molecule type" value="Genomic_DNA"/>
</dbReference>
<dbReference type="InterPro" id="IPR006757">
    <property type="entry name" value="OGF_rcpt"/>
</dbReference>
<name>A0ABP8PZT4_9GAMM</name>
<evidence type="ECO:0000259" key="1">
    <source>
        <dbReference type="Pfam" id="PF04664"/>
    </source>
</evidence>
<keyword evidence="3" id="KW-1185">Reference proteome</keyword>
<proteinExistence type="predicted"/>
<gene>
    <name evidence="2" type="ORF">GCM10023095_05800</name>
</gene>
<dbReference type="PANTHER" id="PTHR14015:SF2">
    <property type="entry name" value="OPIOID GROWTH FACTOR RECEPTOR (OGFR) CONSERVED DOMAIN-CONTAINING PROTEIN"/>
    <property type="match status" value="1"/>
</dbReference>
<evidence type="ECO:0000313" key="3">
    <source>
        <dbReference type="Proteomes" id="UP001501321"/>
    </source>
</evidence>
<sequence>MTRASDFYAGLACDHAGRSLAFILAQSDAWLESQHDYIQWLFPLPEPSPVNPQAPLLDPQEAARFCADHQLQARLLTALDRMLHCYGLQRQHDGLVADPLHLGLIQPWCHWQDHNQLRLTRMLRCLQACGLVQPAHQLQDFLLREGTGRVNPTTLTYWRQALTA</sequence>
<dbReference type="RefSeq" id="WP_345009886.1">
    <property type="nucleotide sequence ID" value="NZ_BAABFC010000003.1"/>
</dbReference>
<protein>
    <recommendedName>
        <fullName evidence="1">Opioid growth factor receptor (OGFr) conserved domain-containing protein</fullName>
    </recommendedName>
</protein>
<organism evidence="2 3">
    <name type="scientific">Pseudaeromonas paramecii</name>
    <dbReference type="NCBI Taxonomy" id="2138166"/>
    <lineage>
        <taxon>Bacteria</taxon>
        <taxon>Pseudomonadati</taxon>
        <taxon>Pseudomonadota</taxon>
        <taxon>Gammaproteobacteria</taxon>
        <taxon>Aeromonadales</taxon>
        <taxon>Aeromonadaceae</taxon>
        <taxon>Pseudaeromonas</taxon>
    </lineage>
</organism>
<dbReference type="InterPro" id="IPR039574">
    <property type="entry name" value="OGFr"/>
</dbReference>
<reference evidence="3" key="1">
    <citation type="journal article" date="2019" name="Int. J. Syst. Evol. Microbiol.">
        <title>The Global Catalogue of Microorganisms (GCM) 10K type strain sequencing project: providing services to taxonomists for standard genome sequencing and annotation.</title>
        <authorList>
            <consortium name="The Broad Institute Genomics Platform"/>
            <consortium name="The Broad Institute Genome Sequencing Center for Infectious Disease"/>
            <person name="Wu L."/>
            <person name="Ma J."/>
        </authorList>
    </citation>
    <scope>NUCLEOTIDE SEQUENCE [LARGE SCALE GENOMIC DNA]</scope>
    <source>
        <strain evidence="3">JCM 32226</strain>
    </source>
</reference>
<dbReference type="Proteomes" id="UP001501321">
    <property type="component" value="Unassembled WGS sequence"/>
</dbReference>
<feature type="domain" description="Opioid growth factor receptor (OGFr) conserved" evidence="1">
    <location>
        <begin position="30"/>
        <end position="146"/>
    </location>
</feature>
<dbReference type="Pfam" id="PF04664">
    <property type="entry name" value="OGFr_N"/>
    <property type="match status" value="1"/>
</dbReference>
<accession>A0ABP8PZT4</accession>